<dbReference type="PROSITE" id="PS00028">
    <property type="entry name" value="ZINC_FINGER_C2H2_1"/>
    <property type="match status" value="5"/>
</dbReference>
<evidence type="ECO:0000259" key="8">
    <source>
        <dbReference type="PROSITE" id="PS50157"/>
    </source>
</evidence>
<dbReference type="SMART" id="SM00355">
    <property type="entry name" value="ZnF_C2H2"/>
    <property type="match status" value="7"/>
</dbReference>
<feature type="region of interest" description="Disordered" evidence="7">
    <location>
        <begin position="1196"/>
        <end position="1219"/>
    </location>
</feature>
<protein>
    <recommendedName>
        <fullName evidence="8">C2H2-type domain-containing protein</fullName>
    </recommendedName>
</protein>
<evidence type="ECO:0000256" key="4">
    <source>
        <dbReference type="ARBA" id="ARBA00022833"/>
    </source>
</evidence>
<evidence type="ECO:0000256" key="2">
    <source>
        <dbReference type="ARBA" id="ARBA00022737"/>
    </source>
</evidence>
<accession>A0A5E4PR98</accession>
<feature type="region of interest" description="Disordered" evidence="7">
    <location>
        <begin position="789"/>
        <end position="855"/>
    </location>
</feature>
<dbReference type="InterPro" id="IPR013087">
    <property type="entry name" value="Znf_C2H2_type"/>
</dbReference>
<feature type="compositionally biased region" description="Basic and acidic residues" evidence="7">
    <location>
        <begin position="1196"/>
        <end position="1218"/>
    </location>
</feature>
<feature type="domain" description="C2H2-type" evidence="8">
    <location>
        <begin position="115"/>
        <end position="139"/>
    </location>
</feature>
<proteinExistence type="predicted"/>
<keyword evidence="1" id="KW-0479">Metal-binding</keyword>
<evidence type="ECO:0000256" key="5">
    <source>
        <dbReference type="ARBA" id="ARBA00023242"/>
    </source>
</evidence>
<keyword evidence="5" id="KW-0539">Nucleus</keyword>
<keyword evidence="10" id="KW-1185">Reference proteome</keyword>
<feature type="compositionally biased region" description="Basic and acidic residues" evidence="7">
    <location>
        <begin position="845"/>
        <end position="855"/>
    </location>
</feature>
<evidence type="ECO:0000256" key="7">
    <source>
        <dbReference type="SAM" id="MobiDB-lite"/>
    </source>
</evidence>
<name>A0A5E4PR98_9NEOP</name>
<gene>
    <name evidence="9" type="ORF">LSINAPIS_LOCUS1163</name>
</gene>
<dbReference type="Pfam" id="PF00096">
    <property type="entry name" value="zf-C2H2"/>
    <property type="match status" value="2"/>
</dbReference>
<keyword evidence="4" id="KW-0862">Zinc</keyword>
<dbReference type="SUPFAM" id="SSF57667">
    <property type="entry name" value="beta-beta-alpha zinc fingers"/>
    <property type="match status" value="3"/>
</dbReference>
<feature type="domain" description="C2H2-type" evidence="8">
    <location>
        <begin position="144"/>
        <end position="171"/>
    </location>
</feature>
<dbReference type="GO" id="GO:0000981">
    <property type="term" value="F:DNA-binding transcription factor activity, RNA polymerase II-specific"/>
    <property type="evidence" value="ECO:0007669"/>
    <property type="project" value="TreeGrafter"/>
</dbReference>
<dbReference type="PROSITE" id="PS50157">
    <property type="entry name" value="ZINC_FINGER_C2H2_2"/>
    <property type="match status" value="4"/>
</dbReference>
<sequence length="1254" mass="144707">MAKIKKKNTGSKVKVNKFKCPECGKRIDHTNVKCARKASTRPTPCPFISGFIQPYKCSYCEYACRDNSTLRKHEARHRGEVKKYPCKYCERKFCNNQTRQLHVFEKHMNIDTKHTPCEICGKMFRSKGHLRAHTRQVHTEGLAIQCEICGTTISNKYNLTTHLRTHVDVRPYKCTHAGCKKAFKDKCLNINPQQYKTLSEDYLAWPARNSVIPSAEETNTSPKLPEHQATHPEFELGSFTNDLQNMLQTWRKEIYDSLNRISGDIKSALSEVELEMQSLRTEQANLKSGLASVTKDITELQSSAQFQSEEHAHIGKKVRELEEFKKGVLGTANLDSTLEHKIDSLEQQARQCNIEICNVLDKRNENLLSILHAIGLAINYTISNKDVISIHRVSHANQQNNRQPKNIIVKFTTRILRDNILSAFRKARGVRSEQIGIQDTEVEQEPLANAPQTSHEVDVPAPALSGNKQVSASETTALQDPQAEKKVRKRVGILLKKSRQIRARREIEEIRKGYNSRMKVLMTRREPKTSIPYVAWPNLESANKPTRNAIVDSDHRIIIGKTEVDDDEECDEMGNTDEIKDDTDKSILHPTEANYRKAGGTEDISVSHQQDDNKMIFDNSDEDLLNHDHGTVIYKNENSTKSLEKTIVNQSSVIQETVVQDIEPSISDLHYQITDVGSKEEILSGFSNTCVEVQNAKEILASSSNQSFDIQNKEEIISSSDNRAIGIQNKDEILRDSNNEDIETQNKEEILRSPVNQDIDVSQMNDEQQSLSNNDDDVTLILNDNVNEAKNNESITDDRTNNENNNEESVAYTRAKRKSNIPRKYKFNDTESDTDDDEDYNENETNDKKRADKPGGKLLSNIHQCYVCFKLYKTKDELLDHCEQHFDVCNRTMLRKCPLCDHVADKNMRRHLKLKHNIKTNLRTGHIKDRKDNSGGSRFYYESKSNKFDKMEIIPSVKNLNREAYMDLDKKRRESNITTVQKKKLVKKGKEWIVMKERVNIDNYVLPQFDSGDTEIGETDDYCQKLKNLSRVAKKKGHKMMYPCDKCVKICQTLSALKLHYRTHDPNPKPYKPKVWKHKLKLDEEKPKKGKRGNKISKLNKSINDKQNIETSDGSNKNKTNNNRFLDPKPVVNKHKCDPKLIKFYKNNIKGGDIEFWQFLKIYNRLTREKIDNFEDLENRTDFGLQIKMETIKENKAGGTVEKESDDKPCKEKRDRGRVQVKKNRYKRKIMLSKKEYEKRNELKKKLRENIINT</sequence>
<feature type="compositionally biased region" description="Polar residues" evidence="7">
    <location>
        <begin position="1109"/>
        <end position="1124"/>
    </location>
</feature>
<evidence type="ECO:0000256" key="1">
    <source>
        <dbReference type="ARBA" id="ARBA00022723"/>
    </source>
</evidence>
<dbReference type="Proteomes" id="UP000324832">
    <property type="component" value="Unassembled WGS sequence"/>
</dbReference>
<feature type="domain" description="C2H2-type" evidence="8">
    <location>
        <begin position="1042"/>
        <end position="1069"/>
    </location>
</feature>
<feature type="compositionally biased region" description="Basic residues" evidence="7">
    <location>
        <begin position="1071"/>
        <end position="1080"/>
    </location>
</feature>
<evidence type="ECO:0000313" key="9">
    <source>
        <dbReference type="EMBL" id="VVC87606.1"/>
    </source>
</evidence>
<dbReference type="Gene3D" id="3.30.160.60">
    <property type="entry name" value="Classic Zinc Finger"/>
    <property type="match status" value="3"/>
</dbReference>
<reference evidence="9 10" key="1">
    <citation type="submission" date="2017-07" db="EMBL/GenBank/DDBJ databases">
        <authorList>
            <person name="Talla V."/>
            <person name="Backstrom N."/>
        </authorList>
    </citation>
    <scope>NUCLEOTIDE SEQUENCE [LARGE SCALE GENOMIC DNA]</scope>
</reference>
<dbReference type="InterPro" id="IPR036236">
    <property type="entry name" value="Znf_C2H2_sf"/>
</dbReference>
<feature type="compositionally biased region" description="Acidic residues" evidence="7">
    <location>
        <begin position="830"/>
        <end position="844"/>
    </location>
</feature>
<dbReference type="PANTHER" id="PTHR23235:SF142">
    <property type="entry name" value="ZINC FINGER PROTEIN 384"/>
    <property type="match status" value="1"/>
</dbReference>
<feature type="compositionally biased region" description="Basic residues" evidence="7">
    <location>
        <begin position="814"/>
        <end position="825"/>
    </location>
</feature>
<dbReference type="EMBL" id="FZQP02000149">
    <property type="protein sequence ID" value="VVC87606.1"/>
    <property type="molecule type" value="Genomic_DNA"/>
</dbReference>
<evidence type="ECO:0000256" key="3">
    <source>
        <dbReference type="ARBA" id="ARBA00022771"/>
    </source>
</evidence>
<dbReference type="AlphaFoldDB" id="A0A5E4PR98"/>
<keyword evidence="2" id="KW-0677">Repeat</keyword>
<dbReference type="GO" id="GO:0000978">
    <property type="term" value="F:RNA polymerase II cis-regulatory region sequence-specific DNA binding"/>
    <property type="evidence" value="ECO:0007669"/>
    <property type="project" value="TreeGrafter"/>
</dbReference>
<organism evidence="9 10">
    <name type="scientific">Leptidea sinapis</name>
    <dbReference type="NCBI Taxonomy" id="189913"/>
    <lineage>
        <taxon>Eukaryota</taxon>
        <taxon>Metazoa</taxon>
        <taxon>Ecdysozoa</taxon>
        <taxon>Arthropoda</taxon>
        <taxon>Hexapoda</taxon>
        <taxon>Insecta</taxon>
        <taxon>Pterygota</taxon>
        <taxon>Neoptera</taxon>
        <taxon>Endopterygota</taxon>
        <taxon>Lepidoptera</taxon>
        <taxon>Glossata</taxon>
        <taxon>Ditrysia</taxon>
        <taxon>Papilionoidea</taxon>
        <taxon>Pieridae</taxon>
        <taxon>Dismorphiinae</taxon>
        <taxon>Leptidea</taxon>
    </lineage>
</organism>
<evidence type="ECO:0000256" key="6">
    <source>
        <dbReference type="PROSITE-ProRule" id="PRU00042"/>
    </source>
</evidence>
<evidence type="ECO:0000313" key="10">
    <source>
        <dbReference type="Proteomes" id="UP000324832"/>
    </source>
</evidence>
<dbReference type="GO" id="GO:0008270">
    <property type="term" value="F:zinc ion binding"/>
    <property type="evidence" value="ECO:0007669"/>
    <property type="project" value="UniProtKB-KW"/>
</dbReference>
<dbReference type="PANTHER" id="PTHR23235">
    <property type="entry name" value="KRUEPPEL-LIKE TRANSCRIPTION FACTOR"/>
    <property type="match status" value="1"/>
</dbReference>
<feature type="region of interest" description="Disordered" evidence="7">
    <location>
        <begin position="1062"/>
        <end position="1131"/>
    </location>
</feature>
<feature type="domain" description="C2H2-type" evidence="8">
    <location>
        <begin position="55"/>
        <end position="82"/>
    </location>
</feature>
<keyword evidence="3 6" id="KW-0863">Zinc-finger</keyword>